<dbReference type="EMBL" id="JAQIZT010000014">
    <property type="protein sequence ID" value="KAJ6972251.1"/>
    <property type="molecule type" value="Genomic_DNA"/>
</dbReference>
<reference evidence="2" key="1">
    <citation type="journal article" date="2023" name="Mol. Ecol. Resour.">
        <title>Chromosome-level genome assembly of a triploid poplar Populus alba 'Berolinensis'.</title>
        <authorList>
            <person name="Chen S."/>
            <person name="Yu Y."/>
            <person name="Wang X."/>
            <person name="Wang S."/>
            <person name="Zhang T."/>
            <person name="Zhou Y."/>
            <person name="He R."/>
            <person name="Meng N."/>
            <person name="Wang Y."/>
            <person name="Liu W."/>
            <person name="Liu Z."/>
            <person name="Liu J."/>
            <person name="Guo Q."/>
            <person name="Huang H."/>
            <person name="Sederoff R.R."/>
            <person name="Wang G."/>
            <person name="Qu G."/>
            <person name="Chen S."/>
        </authorList>
    </citation>
    <scope>NUCLEOTIDE SEQUENCE</scope>
    <source>
        <strain evidence="2">SC-2020</strain>
    </source>
</reference>
<feature type="region of interest" description="Disordered" evidence="1">
    <location>
        <begin position="1"/>
        <end position="27"/>
    </location>
</feature>
<sequence length="27" mass="3082">MTGPPNSFTQPLFGTQLRNTYRRQALS</sequence>
<dbReference type="Proteomes" id="UP001164929">
    <property type="component" value="Chromosome 14"/>
</dbReference>
<evidence type="ECO:0000256" key="1">
    <source>
        <dbReference type="SAM" id="MobiDB-lite"/>
    </source>
</evidence>
<organism evidence="2 3">
    <name type="scientific">Populus alba x Populus x berolinensis</name>
    <dbReference type="NCBI Taxonomy" id="444605"/>
    <lineage>
        <taxon>Eukaryota</taxon>
        <taxon>Viridiplantae</taxon>
        <taxon>Streptophyta</taxon>
        <taxon>Embryophyta</taxon>
        <taxon>Tracheophyta</taxon>
        <taxon>Spermatophyta</taxon>
        <taxon>Magnoliopsida</taxon>
        <taxon>eudicotyledons</taxon>
        <taxon>Gunneridae</taxon>
        <taxon>Pentapetalae</taxon>
        <taxon>rosids</taxon>
        <taxon>fabids</taxon>
        <taxon>Malpighiales</taxon>
        <taxon>Salicaceae</taxon>
        <taxon>Saliceae</taxon>
        <taxon>Populus</taxon>
    </lineage>
</organism>
<gene>
    <name evidence="2" type="ORF">NC653_032736</name>
</gene>
<name>A0AAD6LS57_9ROSI</name>
<accession>A0AAD6LS57</accession>
<proteinExistence type="predicted"/>
<protein>
    <submittedName>
        <fullName evidence="2">Uncharacterized protein</fullName>
    </submittedName>
</protein>
<evidence type="ECO:0000313" key="3">
    <source>
        <dbReference type="Proteomes" id="UP001164929"/>
    </source>
</evidence>
<evidence type="ECO:0000313" key="2">
    <source>
        <dbReference type="EMBL" id="KAJ6972251.1"/>
    </source>
</evidence>
<comment type="caution">
    <text evidence="2">The sequence shown here is derived from an EMBL/GenBank/DDBJ whole genome shotgun (WGS) entry which is preliminary data.</text>
</comment>
<feature type="compositionally biased region" description="Polar residues" evidence="1">
    <location>
        <begin position="1"/>
        <end position="19"/>
    </location>
</feature>
<keyword evidence="3" id="KW-1185">Reference proteome</keyword>
<dbReference type="AlphaFoldDB" id="A0AAD6LS57"/>